<dbReference type="PANTHER" id="PTHR43133:SF8">
    <property type="entry name" value="RNA POLYMERASE SIGMA FACTOR HI_1459-RELATED"/>
    <property type="match status" value="1"/>
</dbReference>
<gene>
    <name evidence="8" type="primary">sigW1</name>
    <name evidence="8" type="ordered locus">CRES_0422</name>
</gene>
<dbReference type="Pfam" id="PF04542">
    <property type="entry name" value="Sigma70_r2"/>
    <property type="match status" value="1"/>
</dbReference>
<evidence type="ECO:0000256" key="2">
    <source>
        <dbReference type="ARBA" id="ARBA00023015"/>
    </source>
</evidence>
<name>F8DY43_CORRG</name>
<dbReference type="KEGG" id="crd:CRES_0422"/>
<keyword evidence="2" id="KW-0805">Transcription regulation</keyword>
<evidence type="ECO:0000256" key="4">
    <source>
        <dbReference type="ARBA" id="ARBA00023125"/>
    </source>
</evidence>
<evidence type="ECO:0000256" key="1">
    <source>
        <dbReference type="ARBA" id="ARBA00010641"/>
    </source>
</evidence>
<dbReference type="HOGENOM" id="CLU_047691_3_0_11"/>
<dbReference type="RefSeq" id="WP_013887810.1">
    <property type="nucleotide sequence ID" value="NC_015673.1"/>
</dbReference>
<evidence type="ECO:0000256" key="3">
    <source>
        <dbReference type="ARBA" id="ARBA00023082"/>
    </source>
</evidence>
<feature type="domain" description="RNA polymerase sigma-70 region 2" evidence="6">
    <location>
        <begin position="33"/>
        <end position="92"/>
    </location>
</feature>
<dbReference type="OrthoDB" id="5244716at2"/>
<dbReference type="InterPro" id="IPR039425">
    <property type="entry name" value="RNA_pol_sigma-70-like"/>
</dbReference>
<dbReference type="STRING" id="662755.CRES_0422"/>
<dbReference type="InterPro" id="IPR036388">
    <property type="entry name" value="WH-like_DNA-bd_sf"/>
</dbReference>
<dbReference type="Proteomes" id="UP000000492">
    <property type="component" value="Chromosome"/>
</dbReference>
<dbReference type="Pfam" id="PF08281">
    <property type="entry name" value="Sigma70_r4_2"/>
    <property type="match status" value="1"/>
</dbReference>
<reference evidence="8 9" key="1">
    <citation type="journal article" date="2012" name="BMC Genomics">
        <title>Complete genome sequence, lifestyle, and multi-drug resistance of the human pathogen Corynebacterium resistens DSM 45100 isolated from blood samples of a leukemia patient.</title>
        <authorList>
            <person name="Schroder J."/>
            <person name="Maus I."/>
            <person name="Meyer K."/>
            <person name="Wordemann S."/>
            <person name="Blom J."/>
            <person name="Jaenicke S."/>
            <person name="Schneider J."/>
            <person name="Trost E."/>
            <person name="Tauch A."/>
        </authorList>
    </citation>
    <scope>NUCLEOTIDE SEQUENCE [LARGE SCALE GENOMIC DNA]</scope>
    <source>
        <strain evidence="9">DSM 45100 / JCM 12819 / CCUG 50093 / GTC 2026 / SICGH 158</strain>
    </source>
</reference>
<keyword evidence="3" id="KW-0731">Sigma factor</keyword>
<dbReference type="InterPro" id="IPR014284">
    <property type="entry name" value="RNA_pol_sigma-70_dom"/>
</dbReference>
<evidence type="ECO:0000259" key="6">
    <source>
        <dbReference type="Pfam" id="PF04542"/>
    </source>
</evidence>
<dbReference type="Gene3D" id="1.10.10.10">
    <property type="entry name" value="Winged helix-like DNA-binding domain superfamily/Winged helix DNA-binding domain"/>
    <property type="match status" value="1"/>
</dbReference>
<dbReference type="SUPFAM" id="SSF88946">
    <property type="entry name" value="Sigma2 domain of RNA polymerase sigma factors"/>
    <property type="match status" value="1"/>
</dbReference>
<dbReference type="NCBIfam" id="TIGR02937">
    <property type="entry name" value="sigma70-ECF"/>
    <property type="match status" value="1"/>
</dbReference>
<dbReference type="PANTHER" id="PTHR43133">
    <property type="entry name" value="RNA POLYMERASE ECF-TYPE SIGMA FACTO"/>
    <property type="match status" value="1"/>
</dbReference>
<dbReference type="Gene3D" id="1.10.1740.10">
    <property type="match status" value="1"/>
</dbReference>
<dbReference type="InterPro" id="IPR007627">
    <property type="entry name" value="RNA_pol_sigma70_r2"/>
</dbReference>
<dbReference type="EMBL" id="CP002857">
    <property type="protein sequence ID" value="AEI08785.1"/>
    <property type="molecule type" value="Genomic_DNA"/>
</dbReference>
<organism evidence="8 9">
    <name type="scientific">Corynebacterium resistens (strain DSM 45100 / JCM 12819 / GTC 2026 / SICGH 158)</name>
    <dbReference type="NCBI Taxonomy" id="662755"/>
    <lineage>
        <taxon>Bacteria</taxon>
        <taxon>Bacillati</taxon>
        <taxon>Actinomycetota</taxon>
        <taxon>Actinomycetes</taxon>
        <taxon>Mycobacteriales</taxon>
        <taxon>Corynebacteriaceae</taxon>
        <taxon>Corynebacterium</taxon>
    </lineage>
</organism>
<dbReference type="InterPro" id="IPR013249">
    <property type="entry name" value="RNA_pol_sigma70_r4_t2"/>
</dbReference>
<dbReference type="GO" id="GO:0006352">
    <property type="term" value="P:DNA-templated transcription initiation"/>
    <property type="evidence" value="ECO:0007669"/>
    <property type="project" value="InterPro"/>
</dbReference>
<dbReference type="eggNOG" id="COG1595">
    <property type="taxonomic scope" value="Bacteria"/>
</dbReference>
<dbReference type="InterPro" id="IPR013324">
    <property type="entry name" value="RNA_pol_sigma_r3/r4-like"/>
</dbReference>
<accession>F8DY43</accession>
<keyword evidence="9" id="KW-1185">Reference proteome</keyword>
<evidence type="ECO:0000256" key="5">
    <source>
        <dbReference type="ARBA" id="ARBA00023163"/>
    </source>
</evidence>
<dbReference type="AlphaFoldDB" id="F8DY43"/>
<proteinExistence type="inferred from homology"/>
<protein>
    <submittedName>
        <fullName evidence="8">ECF-family sigma factor W1</fullName>
    </submittedName>
</protein>
<keyword evidence="4" id="KW-0238">DNA-binding</keyword>
<evidence type="ECO:0000313" key="8">
    <source>
        <dbReference type="EMBL" id="AEI08785.1"/>
    </source>
</evidence>
<evidence type="ECO:0000313" key="9">
    <source>
        <dbReference type="Proteomes" id="UP000000492"/>
    </source>
</evidence>
<dbReference type="GO" id="GO:0003677">
    <property type="term" value="F:DNA binding"/>
    <property type="evidence" value="ECO:0007669"/>
    <property type="project" value="UniProtKB-KW"/>
</dbReference>
<dbReference type="SUPFAM" id="SSF88659">
    <property type="entry name" value="Sigma3 and sigma4 domains of RNA polymerase sigma factors"/>
    <property type="match status" value="1"/>
</dbReference>
<dbReference type="CDD" id="cd06171">
    <property type="entry name" value="Sigma70_r4"/>
    <property type="match status" value="1"/>
</dbReference>
<keyword evidence="5" id="KW-0804">Transcription</keyword>
<sequence length="182" mass="19860">MALDRELERELLAKAQDGDGKAFGELAKDAWSRMYAVCLSITGNKADAEDALQNALTSAWRNLHRFDGGARFSTWAYRIASNSALQLVRSRRELPDEDAGVNEIATGSGVDSQVTASMVVQDALQTLAPEFREAITLREYAGMSYSEIAQHQGIGVQTVKSRISRARQKLLSALKEAGVSPE</sequence>
<dbReference type="GO" id="GO:0016987">
    <property type="term" value="F:sigma factor activity"/>
    <property type="evidence" value="ECO:0007669"/>
    <property type="project" value="UniProtKB-KW"/>
</dbReference>
<feature type="domain" description="RNA polymerase sigma factor 70 region 4 type 2" evidence="7">
    <location>
        <begin position="119"/>
        <end position="170"/>
    </location>
</feature>
<comment type="similarity">
    <text evidence="1">Belongs to the sigma-70 factor family. ECF subfamily.</text>
</comment>
<dbReference type="InterPro" id="IPR013325">
    <property type="entry name" value="RNA_pol_sigma_r2"/>
</dbReference>
<evidence type="ECO:0000259" key="7">
    <source>
        <dbReference type="Pfam" id="PF08281"/>
    </source>
</evidence>